<protein>
    <submittedName>
        <fullName evidence="2">Uncharacterized protein</fullName>
    </submittedName>
</protein>
<dbReference type="AlphaFoldDB" id="A0A699S2P5"/>
<name>A0A699S2P5_TANCI</name>
<organism evidence="2">
    <name type="scientific">Tanacetum cinerariifolium</name>
    <name type="common">Dalmatian daisy</name>
    <name type="synonym">Chrysanthemum cinerariifolium</name>
    <dbReference type="NCBI Taxonomy" id="118510"/>
    <lineage>
        <taxon>Eukaryota</taxon>
        <taxon>Viridiplantae</taxon>
        <taxon>Streptophyta</taxon>
        <taxon>Embryophyta</taxon>
        <taxon>Tracheophyta</taxon>
        <taxon>Spermatophyta</taxon>
        <taxon>Magnoliopsida</taxon>
        <taxon>eudicotyledons</taxon>
        <taxon>Gunneridae</taxon>
        <taxon>Pentapetalae</taxon>
        <taxon>asterids</taxon>
        <taxon>campanulids</taxon>
        <taxon>Asterales</taxon>
        <taxon>Asteraceae</taxon>
        <taxon>Asteroideae</taxon>
        <taxon>Anthemideae</taxon>
        <taxon>Anthemidinae</taxon>
        <taxon>Tanacetum</taxon>
    </lineage>
</organism>
<gene>
    <name evidence="2" type="ORF">Tci_863696</name>
</gene>
<sequence>MKLSMNNCRHPRVQHPSERARAGYAFSSNRTLAHLISTSGSSKASSLLKR</sequence>
<evidence type="ECO:0000256" key="1">
    <source>
        <dbReference type="SAM" id="MobiDB-lite"/>
    </source>
</evidence>
<feature type="non-terminal residue" evidence="2">
    <location>
        <position position="50"/>
    </location>
</feature>
<dbReference type="EMBL" id="BKCJ011133356">
    <property type="protein sequence ID" value="GFC91726.1"/>
    <property type="molecule type" value="Genomic_DNA"/>
</dbReference>
<proteinExistence type="predicted"/>
<feature type="region of interest" description="Disordered" evidence="1">
    <location>
        <begin position="1"/>
        <end position="20"/>
    </location>
</feature>
<reference evidence="2" key="1">
    <citation type="journal article" date="2019" name="Sci. Rep.">
        <title>Draft genome of Tanacetum cinerariifolium, the natural source of mosquito coil.</title>
        <authorList>
            <person name="Yamashiro T."/>
            <person name="Shiraishi A."/>
            <person name="Satake H."/>
            <person name="Nakayama K."/>
        </authorList>
    </citation>
    <scope>NUCLEOTIDE SEQUENCE</scope>
</reference>
<evidence type="ECO:0000313" key="2">
    <source>
        <dbReference type="EMBL" id="GFC91726.1"/>
    </source>
</evidence>
<accession>A0A699S2P5</accession>
<comment type="caution">
    <text evidence="2">The sequence shown here is derived from an EMBL/GenBank/DDBJ whole genome shotgun (WGS) entry which is preliminary data.</text>
</comment>